<protein>
    <recommendedName>
        <fullName evidence="1">diguanylate cyclase</fullName>
        <ecNumber evidence="1">2.7.7.65</ecNumber>
    </recommendedName>
</protein>
<dbReference type="PANTHER" id="PTHR45138">
    <property type="entry name" value="REGULATORY COMPONENTS OF SENSORY TRANSDUCTION SYSTEM"/>
    <property type="match status" value="1"/>
</dbReference>
<dbReference type="EMBL" id="JARWAN010000013">
    <property type="protein sequence ID" value="MDR5899214.1"/>
    <property type="molecule type" value="Genomic_DNA"/>
</dbReference>
<dbReference type="SUPFAM" id="SSF55073">
    <property type="entry name" value="Nucleotide cyclase"/>
    <property type="match status" value="1"/>
</dbReference>
<dbReference type="InterPro" id="IPR000160">
    <property type="entry name" value="GGDEF_dom"/>
</dbReference>
<dbReference type="NCBIfam" id="TIGR00254">
    <property type="entry name" value="GGDEF"/>
    <property type="match status" value="1"/>
</dbReference>
<dbReference type="InterPro" id="IPR043128">
    <property type="entry name" value="Rev_trsase/Diguanyl_cyclase"/>
</dbReference>
<evidence type="ECO:0000313" key="4">
    <source>
        <dbReference type="EMBL" id="MDR5899214.1"/>
    </source>
</evidence>
<dbReference type="SMART" id="SM00267">
    <property type="entry name" value="GGDEF"/>
    <property type="match status" value="1"/>
</dbReference>
<dbReference type="GO" id="GO:0052621">
    <property type="term" value="F:diguanylate cyclase activity"/>
    <property type="evidence" value="ECO:0007669"/>
    <property type="project" value="UniProtKB-EC"/>
</dbReference>
<dbReference type="EC" id="2.7.7.65" evidence="1"/>
<keyword evidence="4" id="KW-0548">Nucleotidyltransferase</keyword>
<accession>A0ABU1H4Q9</accession>
<evidence type="ECO:0000259" key="3">
    <source>
        <dbReference type="PROSITE" id="PS50887"/>
    </source>
</evidence>
<evidence type="ECO:0000313" key="5">
    <source>
        <dbReference type="Proteomes" id="UP001254564"/>
    </source>
</evidence>
<feature type="domain" description="GGDEF" evidence="3">
    <location>
        <begin position="51"/>
        <end position="117"/>
    </location>
</feature>
<name>A0ABU1H4Q9_9GAMM</name>
<dbReference type="Pfam" id="PF00990">
    <property type="entry name" value="GGDEF"/>
    <property type="match status" value="1"/>
</dbReference>
<keyword evidence="4" id="KW-0808">Transferase</keyword>
<dbReference type="Gene3D" id="3.30.70.270">
    <property type="match status" value="1"/>
</dbReference>
<dbReference type="InterPro" id="IPR029787">
    <property type="entry name" value="Nucleotide_cyclase"/>
</dbReference>
<evidence type="ECO:0000256" key="2">
    <source>
        <dbReference type="ARBA" id="ARBA00034247"/>
    </source>
</evidence>
<organism evidence="4 5">
    <name type="scientific">Vreelandella vilamensis</name>
    <dbReference type="NCBI Taxonomy" id="531309"/>
    <lineage>
        <taxon>Bacteria</taxon>
        <taxon>Pseudomonadati</taxon>
        <taxon>Pseudomonadota</taxon>
        <taxon>Gammaproteobacteria</taxon>
        <taxon>Oceanospirillales</taxon>
        <taxon>Halomonadaceae</taxon>
        <taxon>Vreelandella</taxon>
    </lineage>
</organism>
<dbReference type="Proteomes" id="UP001254564">
    <property type="component" value="Unassembled WGS sequence"/>
</dbReference>
<reference evidence="4 5" key="1">
    <citation type="submission" date="2023-04" db="EMBL/GenBank/DDBJ databases">
        <title>A long-awaited taxogenomic arrangement of the family Halomonadaceae.</title>
        <authorList>
            <person name="De La Haba R."/>
            <person name="Chuvochina M."/>
            <person name="Wittouck S."/>
            <person name="Arahal D.R."/>
            <person name="Sanchez-Porro C."/>
            <person name="Hugenholtz P."/>
            <person name="Ventosa A."/>
        </authorList>
    </citation>
    <scope>NUCLEOTIDE SEQUENCE [LARGE SCALE GENOMIC DNA]</scope>
    <source>
        <strain evidence="4 5">DSM 21020</strain>
    </source>
</reference>
<sequence length="117" mass="13517">MAIKKRRTDRKRLENRLDFLAHHDEMTGLLNRRAGLKCLTAKWEGYNCYGNALCIAILDIDHFKQFNDTYGHHIGDEVLIELSRFLLEEVRTSDSRLGGEEFMLNLPGADNKGPLER</sequence>
<evidence type="ECO:0000256" key="1">
    <source>
        <dbReference type="ARBA" id="ARBA00012528"/>
    </source>
</evidence>
<dbReference type="InterPro" id="IPR050469">
    <property type="entry name" value="Diguanylate_Cyclase"/>
</dbReference>
<comment type="catalytic activity">
    <reaction evidence="2">
        <text>2 GTP = 3',3'-c-di-GMP + 2 diphosphate</text>
        <dbReference type="Rhea" id="RHEA:24898"/>
        <dbReference type="ChEBI" id="CHEBI:33019"/>
        <dbReference type="ChEBI" id="CHEBI:37565"/>
        <dbReference type="ChEBI" id="CHEBI:58805"/>
        <dbReference type="EC" id="2.7.7.65"/>
    </reaction>
</comment>
<gene>
    <name evidence="4" type="ORF">QC823_09465</name>
</gene>
<dbReference type="PANTHER" id="PTHR45138:SF9">
    <property type="entry name" value="DIGUANYLATE CYCLASE DGCM-RELATED"/>
    <property type="match status" value="1"/>
</dbReference>
<keyword evidence="5" id="KW-1185">Reference proteome</keyword>
<proteinExistence type="predicted"/>
<dbReference type="CDD" id="cd01949">
    <property type="entry name" value="GGDEF"/>
    <property type="match status" value="1"/>
</dbReference>
<dbReference type="PROSITE" id="PS50887">
    <property type="entry name" value="GGDEF"/>
    <property type="match status" value="1"/>
</dbReference>
<comment type="caution">
    <text evidence="4">The sequence shown here is derived from an EMBL/GenBank/DDBJ whole genome shotgun (WGS) entry which is preliminary data.</text>
</comment>
<dbReference type="RefSeq" id="WP_309656099.1">
    <property type="nucleotide sequence ID" value="NZ_JARWAN010000013.1"/>
</dbReference>